<dbReference type="PANTHER" id="PTHR34478:SF2">
    <property type="entry name" value="MEMBRANE PROTEIN"/>
    <property type="match status" value="1"/>
</dbReference>
<name>A0AAW7QCY1_9BACT</name>
<protein>
    <submittedName>
        <fullName evidence="6">LemA family protein</fullName>
    </submittedName>
</protein>
<evidence type="ECO:0000256" key="4">
    <source>
        <dbReference type="ARBA" id="ARBA00022989"/>
    </source>
</evidence>
<evidence type="ECO:0000256" key="2">
    <source>
        <dbReference type="ARBA" id="ARBA00008854"/>
    </source>
</evidence>
<keyword evidence="3" id="KW-0812">Transmembrane</keyword>
<dbReference type="Proteomes" id="UP001170364">
    <property type="component" value="Unassembled WGS sequence"/>
</dbReference>
<evidence type="ECO:0000313" key="6">
    <source>
        <dbReference type="EMBL" id="MDN5123644.1"/>
    </source>
</evidence>
<evidence type="ECO:0000256" key="3">
    <source>
        <dbReference type="ARBA" id="ARBA00022692"/>
    </source>
</evidence>
<keyword evidence="4" id="KW-1133">Transmembrane helix</keyword>
<dbReference type="AlphaFoldDB" id="A0AAW7QCY1"/>
<keyword evidence="5" id="KW-0472">Membrane</keyword>
<organism evidence="6 7">
    <name type="scientific">Aliarcobacter butzleri</name>
    <dbReference type="NCBI Taxonomy" id="28197"/>
    <lineage>
        <taxon>Bacteria</taxon>
        <taxon>Pseudomonadati</taxon>
        <taxon>Campylobacterota</taxon>
        <taxon>Epsilonproteobacteria</taxon>
        <taxon>Campylobacterales</taxon>
        <taxon>Arcobacteraceae</taxon>
        <taxon>Aliarcobacter</taxon>
    </lineage>
</organism>
<dbReference type="GO" id="GO:0016020">
    <property type="term" value="C:membrane"/>
    <property type="evidence" value="ECO:0007669"/>
    <property type="project" value="UniProtKB-SubCell"/>
</dbReference>
<evidence type="ECO:0000313" key="7">
    <source>
        <dbReference type="Proteomes" id="UP001170364"/>
    </source>
</evidence>
<dbReference type="Pfam" id="PF04011">
    <property type="entry name" value="LemA"/>
    <property type="match status" value="1"/>
</dbReference>
<reference evidence="6" key="1">
    <citation type="journal article" date="2023" name="Microorganisms">
        <title>Genomic Characterization of Arcobacter butzleri Strains Isolated from Various Sources in Lithuania.</title>
        <authorList>
            <person name="Uljanovas D."/>
            <person name="Golz G."/>
            <person name="Fleischmann S."/>
            <person name="Kudirkiene E."/>
            <person name="Kasetiene N."/>
            <person name="Grineviciene A."/>
            <person name="Tamuleviciene E."/>
            <person name="Aksomaitiene J."/>
            <person name="Alter T."/>
            <person name="Malakauskas M."/>
        </authorList>
    </citation>
    <scope>NUCLEOTIDE SEQUENCE</scope>
    <source>
        <strain evidence="6">S41</strain>
    </source>
</reference>
<comment type="subcellular location">
    <subcellularLocation>
        <location evidence="1">Membrane</location>
        <topology evidence="1">Single-pass membrane protein</topology>
    </subcellularLocation>
</comment>
<reference evidence="6" key="2">
    <citation type="submission" date="2023-01" db="EMBL/GenBank/DDBJ databases">
        <authorList>
            <person name="Uljanovas D."/>
        </authorList>
    </citation>
    <scope>NUCLEOTIDE SEQUENCE</scope>
    <source>
        <strain evidence="6">S41</strain>
    </source>
</reference>
<evidence type="ECO:0000256" key="1">
    <source>
        <dbReference type="ARBA" id="ARBA00004167"/>
    </source>
</evidence>
<dbReference type="EMBL" id="JAQJJG010000006">
    <property type="protein sequence ID" value="MDN5123644.1"/>
    <property type="molecule type" value="Genomic_DNA"/>
</dbReference>
<dbReference type="InterPro" id="IPR023353">
    <property type="entry name" value="LemA-like_dom_sf"/>
</dbReference>
<sequence>MRKISLVLGLILLAIIYLTVTNYNNIPKLDENVKEKWSQVQNQYKRRADLIPNLVETVKAYANHEKNTLVEVTEARSKVSQINLNENTLNNPELLQQFENAQSNLTSALSKLMVVVEKYPELKANENFLSLQSQLEGTENRITVARRDFIEAVKLYNLELRTMPGKLVAAIAHPEAKIKETFTASPTEQDAPKVKF</sequence>
<dbReference type="InterPro" id="IPR007156">
    <property type="entry name" value="MamQ_LemA"/>
</dbReference>
<dbReference type="Gene3D" id="1.20.1440.20">
    <property type="entry name" value="LemA-like domain"/>
    <property type="match status" value="1"/>
</dbReference>
<accession>A0AAW7QCY1</accession>
<evidence type="ECO:0000256" key="5">
    <source>
        <dbReference type="ARBA" id="ARBA00023136"/>
    </source>
</evidence>
<dbReference type="PANTHER" id="PTHR34478">
    <property type="entry name" value="PROTEIN LEMA"/>
    <property type="match status" value="1"/>
</dbReference>
<gene>
    <name evidence="6" type="ORF">PJV93_06930</name>
</gene>
<dbReference type="RefSeq" id="WP_046993803.1">
    <property type="nucleotide sequence ID" value="NZ_JAQJJF010000004.1"/>
</dbReference>
<comment type="caution">
    <text evidence="6">The sequence shown here is derived from an EMBL/GenBank/DDBJ whole genome shotgun (WGS) entry which is preliminary data.</text>
</comment>
<proteinExistence type="inferred from homology"/>
<comment type="similarity">
    <text evidence="2">Belongs to the LemA family.</text>
</comment>
<dbReference type="SUPFAM" id="SSF140478">
    <property type="entry name" value="LemA-like"/>
    <property type="match status" value="1"/>
</dbReference>